<feature type="domain" description="UspA" evidence="2">
    <location>
        <begin position="19"/>
        <end position="160"/>
    </location>
</feature>
<evidence type="ECO:0000313" key="3">
    <source>
        <dbReference type="EMBL" id="KRM88602.1"/>
    </source>
</evidence>
<dbReference type="SMR" id="A0A0R2CB59"/>
<evidence type="ECO:0000259" key="2">
    <source>
        <dbReference type="Pfam" id="PF00582"/>
    </source>
</evidence>
<dbReference type="AlphaFoldDB" id="A0A0R2CB59"/>
<proteinExistence type="inferred from homology"/>
<comment type="caution">
    <text evidence="3">The sequence shown here is derived from an EMBL/GenBank/DDBJ whole genome shotgun (WGS) entry which is preliminary data.</text>
</comment>
<comment type="similarity">
    <text evidence="1">Belongs to the universal stress protein A family.</text>
</comment>
<dbReference type="CDD" id="cd00293">
    <property type="entry name" value="USP-like"/>
    <property type="match status" value="1"/>
</dbReference>
<protein>
    <submittedName>
        <fullName evidence="3">Universal stress protein UspA family protein</fullName>
    </submittedName>
</protein>
<dbReference type="eggNOG" id="COG0589">
    <property type="taxonomic scope" value="Bacteria"/>
</dbReference>
<accession>A0A0R2CB59</accession>
<dbReference type="PANTHER" id="PTHR46268">
    <property type="entry name" value="STRESS RESPONSE PROTEIN NHAX"/>
    <property type="match status" value="1"/>
</dbReference>
<dbReference type="PATRIC" id="fig|1133569.4.peg.1163"/>
<dbReference type="STRING" id="1133569.FD21_GL001034"/>
<dbReference type="InterPro" id="IPR006015">
    <property type="entry name" value="Universal_stress_UspA"/>
</dbReference>
<dbReference type="Proteomes" id="UP000051576">
    <property type="component" value="Unassembled WGS sequence"/>
</dbReference>
<dbReference type="InterPro" id="IPR006016">
    <property type="entry name" value="UspA"/>
</dbReference>
<dbReference type="PRINTS" id="PR01438">
    <property type="entry name" value="UNVRSLSTRESS"/>
</dbReference>
<dbReference type="Gene3D" id="3.40.50.620">
    <property type="entry name" value="HUPs"/>
    <property type="match status" value="1"/>
</dbReference>
<reference evidence="3 4" key="1">
    <citation type="journal article" date="2015" name="Genome Announc.">
        <title>Expanding the biotechnology potential of lactobacilli through comparative genomics of 213 strains and associated genera.</title>
        <authorList>
            <person name="Sun Z."/>
            <person name="Harris H.M."/>
            <person name="McCann A."/>
            <person name="Guo C."/>
            <person name="Argimon S."/>
            <person name="Zhang W."/>
            <person name="Yang X."/>
            <person name="Jeffery I.B."/>
            <person name="Cooney J.C."/>
            <person name="Kagawa T.F."/>
            <person name="Liu W."/>
            <person name="Song Y."/>
            <person name="Salvetti E."/>
            <person name="Wrobel A."/>
            <person name="Rasinkangas P."/>
            <person name="Parkhill J."/>
            <person name="Rea M.C."/>
            <person name="O'Sullivan O."/>
            <person name="Ritari J."/>
            <person name="Douillard F.P."/>
            <person name="Paul Ross R."/>
            <person name="Yang R."/>
            <person name="Briner A.E."/>
            <person name="Felis G.E."/>
            <person name="de Vos W.M."/>
            <person name="Barrangou R."/>
            <person name="Klaenhammer T.R."/>
            <person name="Caufield P.W."/>
            <person name="Cui Y."/>
            <person name="Zhang H."/>
            <person name="O'Toole P.W."/>
        </authorList>
    </citation>
    <scope>NUCLEOTIDE SEQUENCE [LARGE SCALE GENOMIC DNA]</scope>
    <source>
        <strain evidence="3 4">DSM 20605</strain>
    </source>
</reference>
<dbReference type="PANTHER" id="PTHR46268:SF6">
    <property type="entry name" value="UNIVERSAL STRESS PROTEIN UP12"/>
    <property type="match status" value="1"/>
</dbReference>
<name>A0A0R2CB59_9LACO</name>
<dbReference type="SUPFAM" id="SSF52402">
    <property type="entry name" value="Adenine nucleotide alpha hydrolases-like"/>
    <property type="match status" value="1"/>
</dbReference>
<dbReference type="EMBL" id="AYYX01000028">
    <property type="protein sequence ID" value="KRM88602.1"/>
    <property type="molecule type" value="Genomic_DNA"/>
</dbReference>
<evidence type="ECO:0000256" key="1">
    <source>
        <dbReference type="ARBA" id="ARBA00008791"/>
    </source>
</evidence>
<keyword evidence="4" id="KW-1185">Reference proteome</keyword>
<organism evidence="3 4">
    <name type="scientific">Liquorilactobacillus vini DSM 20605</name>
    <dbReference type="NCBI Taxonomy" id="1133569"/>
    <lineage>
        <taxon>Bacteria</taxon>
        <taxon>Bacillati</taxon>
        <taxon>Bacillota</taxon>
        <taxon>Bacilli</taxon>
        <taxon>Lactobacillales</taxon>
        <taxon>Lactobacillaceae</taxon>
        <taxon>Liquorilactobacillus</taxon>
    </lineage>
</organism>
<dbReference type="Pfam" id="PF00582">
    <property type="entry name" value="Usp"/>
    <property type="match status" value="1"/>
</dbReference>
<gene>
    <name evidence="3" type="ORF">FD21_GL001034</name>
</gene>
<dbReference type="RefSeq" id="WP_010579770.1">
    <property type="nucleotide sequence ID" value="NZ_AHYZ01000036.1"/>
</dbReference>
<evidence type="ECO:0000313" key="4">
    <source>
        <dbReference type="Proteomes" id="UP000051576"/>
    </source>
</evidence>
<dbReference type="InterPro" id="IPR014729">
    <property type="entry name" value="Rossmann-like_a/b/a_fold"/>
</dbReference>
<dbReference type="OrthoDB" id="2306777at2"/>
<sequence length="165" mass="18248">MKKHDVDLNFELANRLFSEILVAVDEDDSESSLAAFKYALSMAKTNQATLGIVTVLELEDLNVFEALSPEKRTAIRQNLEAALKLYIAKAHEVGVEKVKAFIREGKPAATIINDVIPVFRPDVLICGSKTKPINNRQKIFIGSQASYLAQNAPCSVMVIRPSFNK</sequence>